<dbReference type="NCBIfam" id="TIGR04336">
    <property type="entry name" value="AmmeMemoSam_B"/>
    <property type="match status" value="1"/>
</dbReference>
<dbReference type="InterPro" id="IPR023473">
    <property type="entry name" value="AMMECR1"/>
</dbReference>
<dbReference type="EMBL" id="NVWI01000002">
    <property type="protein sequence ID" value="PCJ42509.1"/>
    <property type="molecule type" value="Genomic_DNA"/>
</dbReference>
<evidence type="ECO:0000313" key="4">
    <source>
        <dbReference type="EMBL" id="PCJ42509.1"/>
    </source>
</evidence>
<dbReference type="PANTHER" id="PTHR11060">
    <property type="entry name" value="PROTEIN MEMO1"/>
    <property type="match status" value="1"/>
</dbReference>
<dbReference type="InterPro" id="IPR036071">
    <property type="entry name" value="AMMECR1_dom_sf"/>
</dbReference>
<name>A0A2A5CF61_9GAMM</name>
<dbReference type="Proteomes" id="UP000228987">
    <property type="component" value="Unassembled WGS sequence"/>
</dbReference>
<dbReference type="InterPro" id="IPR002733">
    <property type="entry name" value="AMMECR1_domain"/>
</dbReference>
<comment type="caution">
    <text evidence="4">The sequence shown here is derived from an EMBL/GenBank/DDBJ whole genome shotgun (WGS) entry which is preliminary data.</text>
</comment>
<dbReference type="SUPFAM" id="SSF143447">
    <property type="entry name" value="AMMECR1-like"/>
    <property type="match status" value="1"/>
</dbReference>
<evidence type="ECO:0000256" key="1">
    <source>
        <dbReference type="ARBA" id="ARBA00006315"/>
    </source>
</evidence>
<dbReference type="InterPro" id="IPR002737">
    <property type="entry name" value="MEMO1_fam"/>
</dbReference>
<proteinExistence type="inferred from homology"/>
<sequence length="453" mass="49335">MTSIRSAAVAGTFYPGDQEELISSVDTMLHAAQTNEPCPKVIIAPHAGYIYSGTVAAAVYSRLKNRKHDISKVVLLGPSHKLGFKGVAASSADKFSTPLGDIPLALDSIKFLAAMNSIGYLDQAHNQEHSLEVHLPFLQRALGSFELIPLVVGNASKENVAKILEYLWGGDETLVVISSDLSHYHEYAEAQRLDLATCKKIVSLQDNLIGKEACGCGPLNGLLHLAKQHGMIVEKIDIKNSGDTAGSKDRVVGYGAFVINAGGLVKTDQSYSLANRQSILQVARDAIMQSLIGNKDIKINLKMFPSALLEKKGAFVTLTIGGKLRGCIGSLSPQRPLIVDVIHNAQAAAFRDPRFKALTVDEFQNVEIHISILTEAHDMKVNSREELFAQLRPGKDGLILKEKGKSATYLPSVWKKIPDPQNFITELRRKAGLDPKGWDESTQVLRYGTIEFS</sequence>
<organism evidence="4 5">
    <name type="scientific">SAR86 cluster bacterium</name>
    <dbReference type="NCBI Taxonomy" id="2030880"/>
    <lineage>
        <taxon>Bacteria</taxon>
        <taxon>Pseudomonadati</taxon>
        <taxon>Pseudomonadota</taxon>
        <taxon>Gammaproteobacteria</taxon>
        <taxon>SAR86 cluster</taxon>
    </lineage>
</organism>
<gene>
    <name evidence="4" type="ORF">COA71_03075</name>
</gene>
<dbReference type="Gene3D" id="3.40.830.10">
    <property type="entry name" value="LigB-like"/>
    <property type="match status" value="1"/>
</dbReference>
<dbReference type="InterPro" id="IPR027623">
    <property type="entry name" value="AmmeMemoSam_A"/>
</dbReference>
<dbReference type="AlphaFoldDB" id="A0A2A5CF61"/>
<dbReference type="NCBIfam" id="TIGR04335">
    <property type="entry name" value="AmmeMemoSam_A"/>
    <property type="match status" value="1"/>
</dbReference>
<dbReference type="HAMAP" id="MF_00055">
    <property type="entry name" value="MEMO1"/>
    <property type="match status" value="1"/>
</dbReference>
<dbReference type="PANTHER" id="PTHR11060:SF0">
    <property type="entry name" value="PROTEIN MEMO1"/>
    <property type="match status" value="1"/>
</dbReference>
<dbReference type="Pfam" id="PF01875">
    <property type="entry name" value="Memo"/>
    <property type="match status" value="1"/>
</dbReference>
<protein>
    <recommendedName>
        <fullName evidence="2">MEMO1 family protein COA71_03075</fullName>
    </recommendedName>
</protein>
<dbReference type="InterPro" id="IPR027485">
    <property type="entry name" value="AMMECR1_N"/>
</dbReference>
<evidence type="ECO:0000259" key="3">
    <source>
        <dbReference type="PROSITE" id="PS51112"/>
    </source>
</evidence>
<accession>A0A2A5CF61</accession>
<dbReference type="PROSITE" id="PS51112">
    <property type="entry name" value="AMMECR1"/>
    <property type="match status" value="1"/>
</dbReference>
<evidence type="ECO:0000313" key="5">
    <source>
        <dbReference type="Proteomes" id="UP000228987"/>
    </source>
</evidence>
<dbReference type="Gene3D" id="3.30.1490.150">
    <property type="entry name" value="Hypothetical protein ph0010, domain 2"/>
    <property type="match status" value="1"/>
</dbReference>
<dbReference type="Gene3D" id="3.30.700.20">
    <property type="entry name" value="Hypothetical protein ph0010, domain 1"/>
    <property type="match status" value="1"/>
</dbReference>
<dbReference type="CDD" id="cd07361">
    <property type="entry name" value="MEMO_like"/>
    <property type="match status" value="1"/>
</dbReference>
<reference evidence="5" key="1">
    <citation type="submission" date="2017-08" db="EMBL/GenBank/DDBJ databases">
        <title>A dynamic microbial community with high functional redundancy inhabits the cold, oxic subseafloor aquifer.</title>
        <authorList>
            <person name="Tully B.J."/>
            <person name="Wheat C.G."/>
            <person name="Glazer B.T."/>
            <person name="Huber J.A."/>
        </authorList>
    </citation>
    <scope>NUCLEOTIDE SEQUENCE [LARGE SCALE GENOMIC DNA]</scope>
</reference>
<dbReference type="NCBIfam" id="TIGR00296">
    <property type="entry name" value="TIGR00296 family protein"/>
    <property type="match status" value="1"/>
</dbReference>
<feature type="domain" description="AMMECR1" evidence="3">
    <location>
        <begin position="274"/>
        <end position="453"/>
    </location>
</feature>
<evidence type="ECO:0000256" key="2">
    <source>
        <dbReference type="HAMAP-Rule" id="MF_00055"/>
    </source>
</evidence>
<dbReference type="Pfam" id="PF01871">
    <property type="entry name" value="AMMECR1"/>
    <property type="match status" value="1"/>
</dbReference>
<comment type="similarity">
    <text evidence="1 2">Belongs to the MEMO1 family.</text>
</comment>